<dbReference type="PANTHER" id="PTHR35010">
    <property type="entry name" value="BLL4672 PROTEIN-RELATED"/>
    <property type="match status" value="1"/>
</dbReference>
<proteinExistence type="predicted"/>
<dbReference type="Proteomes" id="UP001500221">
    <property type="component" value="Unassembled WGS sequence"/>
</dbReference>
<name>A0ABP9PHR3_9ACTN</name>
<gene>
    <name evidence="2" type="ORF">GCM10023340_14490</name>
</gene>
<dbReference type="RefSeq" id="WP_345456284.1">
    <property type="nucleotide sequence ID" value="NZ_BAABKG010000002.1"/>
</dbReference>
<evidence type="ECO:0000313" key="3">
    <source>
        <dbReference type="Proteomes" id="UP001500221"/>
    </source>
</evidence>
<sequence length="286" mass="31307">MPADRSALGAFLRSRRDRLTPAQAGIDPFPGPRRVPGLRKEELAVVAGLSPDHYSRIEQGRQATLSVDVLEALARALRLDDVERQHLHDLAAPVGRRPADPWEAPQRPDPGLLRMMTTLDHVPALLLGRRGEVLARNALLPAVLGADLAPGASFPRWLLLDAGARERIENWGEYAATAVGALRYEVGRRPHDRRLAALVTDLREASREVDRWWDDHGVTDRTSAAKRIAHPEAGPLVFGIEAVETPHDRDQRLVVYTVEPDSATAAALPLLASWHGAPAVGVRGPR</sequence>
<dbReference type="Gene3D" id="3.30.450.180">
    <property type="match status" value="1"/>
</dbReference>
<dbReference type="Pfam" id="PF13560">
    <property type="entry name" value="HTH_31"/>
    <property type="match status" value="1"/>
</dbReference>
<dbReference type="InterPro" id="IPR001387">
    <property type="entry name" value="Cro/C1-type_HTH"/>
</dbReference>
<feature type="domain" description="HTH cro/C1-type" evidence="1">
    <location>
        <begin position="37"/>
        <end position="84"/>
    </location>
</feature>
<dbReference type="Pfam" id="PF17765">
    <property type="entry name" value="MLTR_LBD"/>
    <property type="match status" value="1"/>
</dbReference>
<dbReference type="PROSITE" id="PS50943">
    <property type="entry name" value="HTH_CROC1"/>
    <property type="match status" value="1"/>
</dbReference>
<reference evidence="3" key="1">
    <citation type="journal article" date="2019" name="Int. J. Syst. Evol. Microbiol.">
        <title>The Global Catalogue of Microorganisms (GCM) 10K type strain sequencing project: providing services to taxonomists for standard genome sequencing and annotation.</title>
        <authorList>
            <consortium name="The Broad Institute Genomics Platform"/>
            <consortium name="The Broad Institute Genome Sequencing Center for Infectious Disease"/>
            <person name="Wu L."/>
            <person name="Ma J."/>
        </authorList>
    </citation>
    <scope>NUCLEOTIDE SEQUENCE [LARGE SCALE GENOMIC DNA]</scope>
    <source>
        <strain evidence="3">JCM 18459</strain>
    </source>
</reference>
<comment type="caution">
    <text evidence="2">The sequence shown here is derived from an EMBL/GenBank/DDBJ whole genome shotgun (WGS) entry which is preliminary data.</text>
</comment>
<protein>
    <submittedName>
        <fullName evidence="2">Helix-turn-helix transcriptional regulator</fullName>
    </submittedName>
</protein>
<keyword evidence="3" id="KW-1185">Reference proteome</keyword>
<evidence type="ECO:0000313" key="2">
    <source>
        <dbReference type="EMBL" id="GAA5145338.1"/>
    </source>
</evidence>
<dbReference type="EMBL" id="BAABKG010000002">
    <property type="protein sequence ID" value="GAA5145338.1"/>
    <property type="molecule type" value="Genomic_DNA"/>
</dbReference>
<organism evidence="2 3">
    <name type="scientific">Nocardioides marinquilinus</name>
    <dbReference type="NCBI Taxonomy" id="1210400"/>
    <lineage>
        <taxon>Bacteria</taxon>
        <taxon>Bacillati</taxon>
        <taxon>Actinomycetota</taxon>
        <taxon>Actinomycetes</taxon>
        <taxon>Propionibacteriales</taxon>
        <taxon>Nocardioidaceae</taxon>
        <taxon>Nocardioides</taxon>
    </lineage>
</organism>
<dbReference type="Gene3D" id="1.10.260.40">
    <property type="entry name" value="lambda repressor-like DNA-binding domains"/>
    <property type="match status" value="1"/>
</dbReference>
<dbReference type="SUPFAM" id="SSF47413">
    <property type="entry name" value="lambda repressor-like DNA-binding domains"/>
    <property type="match status" value="1"/>
</dbReference>
<dbReference type="InterPro" id="IPR010982">
    <property type="entry name" value="Lambda_DNA-bd_dom_sf"/>
</dbReference>
<dbReference type="PANTHER" id="PTHR35010:SF2">
    <property type="entry name" value="BLL4672 PROTEIN"/>
    <property type="match status" value="1"/>
</dbReference>
<dbReference type="CDD" id="cd00093">
    <property type="entry name" value="HTH_XRE"/>
    <property type="match status" value="1"/>
</dbReference>
<evidence type="ECO:0000259" key="1">
    <source>
        <dbReference type="PROSITE" id="PS50943"/>
    </source>
</evidence>
<accession>A0ABP9PHR3</accession>
<dbReference type="SMART" id="SM00530">
    <property type="entry name" value="HTH_XRE"/>
    <property type="match status" value="1"/>
</dbReference>
<dbReference type="InterPro" id="IPR041413">
    <property type="entry name" value="MLTR_LBD"/>
</dbReference>